<dbReference type="PANTHER" id="PTHR38439">
    <property type="entry name" value="AURACYANIN-B"/>
    <property type="match status" value="1"/>
</dbReference>
<keyword evidence="3" id="KW-0249">Electron transport</keyword>
<protein>
    <submittedName>
        <fullName evidence="8">Azurin</fullName>
    </submittedName>
</protein>
<dbReference type="GO" id="GO:0009055">
    <property type="term" value="F:electron transfer activity"/>
    <property type="evidence" value="ECO:0007669"/>
    <property type="project" value="InterPro"/>
</dbReference>
<dbReference type="PANTHER" id="PTHR38439:SF2">
    <property type="entry name" value="OUTER MEMBRANE PROTEIN H.8"/>
    <property type="match status" value="1"/>
</dbReference>
<reference evidence="8 9" key="1">
    <citation type="submission" date="2019-12" db="EMBL/GenBank/DDBJ databases">
        <authorList>
            <person name="Dong K."/>
        </authorList>
    </citation>
    <scope>NUCLEOTIDE SEQUENCE [LARGE SCALE GENOMIC DNA]</scope>
    <source>
        <strain evidence="8 9">JCM 31225</strain>
    </source>
</reference>
<evidence type="ECO:0000256" key="6">
    <source>
        <dbReference type="SAM" id="SignalP"/>
    </source>
</evidence>
<dbReference type="InterPro" id="IPR028871">
    <property type="entry name" value="BlueCu_1_BS"/>
</dbReference>
<dbReference type="AlphaFoldDB" id="A0A6N8L2N0"/>
<evidence type="ECO:0000313" key="8">
    <source>
        <dbReference type="EMBL" id="MVZ63980.1"/>
    </source>
</evidence>
<proteinExistence type="predicted"/>
<evidence type="ECO:0000256" key="3">
    <source>
        <dbReference type="ARBA" id="ARBA00022982"/>
    </source>
</evidence>
<dbReference type="GO" id="GO:0005507">
    <property type="term" value="F:copper ion binding"/>
    <property type="evidence" value="ECO:0007669"/>
    <property type="project" value="InterPro"/>
</dbReference>
<feature type="signal peptide" evidence="6">
    <location>
        <begin position="1"/>
        <end position="24"/>
    </location>
</feature>
<keyword evidence="6" id="KW-0732">Signal</keyword>
<keyword evidence="1" id="KW-0813">Transport</keyword>
<evidence type="ECO:0000259" key="7">
    <source>
        <dbReference type="Pfam" id="PF00127"/>
    </source>
</evidence>
<dbReference type="PROSITE" id="PS00196">
    <property type="entry name" value="COPPER_BLUE"/>
    <property type="match status" value="1"/>
</dbReference>
<dbReference type="Gene3D" id="2.60.40.420">
    <property type="entry name" value="Cupredoxins - blue copper proteins"/>
    <property type="match status" value="1"/>
</dbReference>
<evidence type="ECO:0000256" key="4">
    <source>
        <dbReference type="ARBA" id="ARBA00023008"/>
    </source>
</evidence>
<dbReference type="EMBL" id="WSQA01000018">
    <property type="protein sequence ID" value="MVZ63980.1"/>
    <property type="molecule type" value="Genomic_DNA"/>
</dbReference>
<dbReference type="NCBIfam" id="TIGR02695">
    <property type="entry name" value="azurin"/>
    <property type="match status" value="1"/>
</dbReference>
<dbReference type="SUPFAM" id="SSF49503">
    <property type="entry name" value="Cupredoxins"/>
    <property type="match status" value="1"/>
</dbReference>
<dbReference type="InterPro" id="IPR014068">
    <property type="entry name" value="Azurin"/>
</dbReference>
<gene>
    <name evidence="8" type="primary">azu</name>
    <name evidence="8" type="ORF">GQF63_18305</name>
</gene>
<keyword evidence="2" id="KW-0479">Metal-binding</keyword>
<evidence type="ECO:0000313" key="9">
    <source>
        <dbReference type="Proteomes" id="UP000435036"/>
    </source>
</evidence>
<feature type="chain" id="PRO_5026652938" evidence="6">
    <location>
        <begin position="25"/>
        <end position="181"/>
    </location>
</feature>
<keyword evidence="9" id="KW-1185">Reference proteome</keyword>
<feature type="compositionally biased region" description="Low complexity" evidence="5">
    <location>
        <begin position="43"/>
        <end position="60"/>
    </location>
</feature>
<evidence type="ECO:0000256" key="1">
    <source>
        <dbReference type="ARBA" id="ARBA00022448"/>
    </source>
</evidence>
<evidence type="ECO:0000256" key="5">
    <source>
        <dbReference type="SAM" id="MobiDB-lite"/>
    </source>
</evidence>
<name>A0A6N8L2N0_9SPHI</name>
<sequence>MKKTFNIMTIACITGLFLASCGNSADNSAAQNDHAQHEHAAETSEPTSSTAESPSASTSSNTLVVESNDQMQFNVNELKVKAGEPIHLTLKHVGKMAKEVMGHNLVVLKAGTDVTKFAESAINAKDTDYIPAGDEVIAHTKLIGGGEETSIDFTLTEAGTYDFICSFPGHVGIMKGKIIAE</sequence>
<keyword evidence="4" id="KW-0186">Copper</keyword>
<evidence type="ECO:0000256" key="2">
    <source>
        <dbReference type="ARBA" id="ARBA00022723"/>
    </source>
</evidence>
<dbReference type="CDD" id="cd13922">
    <property type="entry name" value="Azurin"/>
    <property type="match status" value="1"/>
</dbReference>
<dbReference type="InterPro" id="IPR050845">
    <property type="entry name" value="Cu-binding_ET"/>
</dbReference>
<dbReference type="RefSeq" id="WP_160370699.1">
    <property type="nucleotide sequence ID" value="NZ_WSQA01000018.1"/>
</dbReference>
<dbReference type="PROSITE" id="PS51257">
    <property type="entry name" value="PROKAR_LIPOPROTEIN"/>
    <property type="match status" value="1"/>
</dbReference>
<dbReference type="Pfam" id="PF00127">
    <property type="entry name" value="Copper-bind"/>
    <property type="match status" value="1"/>
</dbReference>
<feature type="domain" description="Blue (type 1) copper" evidence="7">
    <location>
        <begin position="63"/>
        <end position="179"/>
    </location>
</feature>
<dbReference type="InterPro" id="IPR008972">
    <property type="entry name" value="Cupredoxin"/>
</dbReference>
<dbReference type="Proteomes" id="UP000435036">
    <property type="component" value="Unassembled WGS sequence"/>
</dbReference>
<accession>A0A6N8L2N0</accession>
<dbReference type="InterPro" id="IPR000923">
    <property type="entry name" value="BlueCu_1"/>
</dbReference>
<feature type="region of interest" description="Disordered" evidence="5">
    <location>
        <begin position="27"/>
        <end position="62"/>
    </location>
</feature>
<dbReference type="OrthoDB" id="9808161at2"/>
<comment type="caution">
    <text evidence="8">The sequence shown here is derived from an EMBL/GenBank/DDBJ whole genome shotgun (WGS) entry which is preliminary data.</text>
</comment>
<organism evidence="8 9">
    <name type="scientific">Sphingobacterium humi</name>
    <dbReference type="NCBI Taxonomy" id="1796905"/>
    <lineage>
        <taxon>Bacteria</taxon>
        <taxon>Pseudomonadati</taxon>
        <taxon>Bacteroidota</taxon>
        <taxon>Sphingobacteriia</taxon>
        <taxon>Sphingobacteriales</taxon>
        <taxon>Sphingobacteriaceae</taxon>
        <taxon>Sphingobacterium</taxon>
    </lineage>
</organism>